<feature type="region of interest" description="Disordered" evidence="1">
    <location>
        <begin position="80"/>
        <end position="115"/>
    </location>
</feature>
<protein>
    <submittedName>
        <fullName evidence="2">Uncharacterized protein</fullName>
    </submittedName>
</protein>
<sequence>MALLHEIDKWYIDKRRWLRAYAIRPTVDLVPRRLAHCASSAWWGIYSTSFYFLLTAFGTNVIHSVLSSCIVIQITMTGTTPVGAKPARACSDRRSPGINSETTAAPLPSLQLGMA</sequence>
<dbReference type="Proteomes" id="UP000054144">
    <property type="component" value="Unassembled WGS sequence"/>
</dbReference>
<dbReference type="AlphaFoldDB" id="A0A0D7ANK3"/>
<keyword evidence="3" id="KW-1185">Reference proteome</keyword>
<proteinExistence type="predicted"/>
<evidence type="ECO:0000313" key="3">
    <source>
        <dbReference type="Proteomes" id="UP000054144"/>
    </source>
</evidence>
<gene>
    <name evidence="2" type="ORF">FISHEDRAFT_55176</name>
</gene>
<evidence type="ECO:0000256" key="1">
    <source>
        <dbReference type="SAM" id="MobiDB-lite"/>
    </source>
</evidence>
<accession>A0A0D7ANK3</accession>
<reference evidence="2 3" key="1">
    <citation type="journal article" date="2015" name="Fungal Genet. Biol.">
        <title>Evolution of novel wood decay mechanisms in Agaricales revealed by the genome sequences of Fistulina hepatica and Cylindrobasidium torrendii.</title>
        <authorList>
            <person name="Floudas D."/>
            <person name="Held B.W."/>
            <person name="Riley R."/>
            <person name="Nagy L.G."/>
            <person name="Koehler G."/>
            <person name="Ransdell A.S."/>
            <person name="Younus H."/>
            <person name="Chow J."/>
            <person name="Chiniquy J."/>
            <person name="Lipzen A."/>
            <person name="Tritt A."/>
            <person name="Sun H."/>
            <person name="Haridas S."/>
            <person name="LaButti K."/>
            <person name="Ohm R.A."/>
            <person name="Kues U."/>
            <person name="Blanchette R.A."/>
            <person name="Grigoriev I.V."/>
            <person name="Minto R.E."/>
            <person name="Hibbett D.S."/>
        </authorList>
    </citation>
    <scope>NUCLEOTIDE SEQUENCE [LARGE SCALE GENOMIC DNA]</scope>
    <source>
        <strain evidence="2 3">ATCC 64428</strain>
    </source>
</reference>
<name>A0A0D7ANK3_9AGAR</name>
<evidence type="ECO:0000313" key="2">
    <source>
        <dbReference type="EMBL" id="KIY53440.1"/>
    </source>
</evidence>
<organism evidence="2 3">
    <name type="scientific">Fistulina hepatica ATCC 64428</name>
    <dbReference type="NCBI Taxonomy" id="1128425"/>
    <lineage>
        <taxon>Eukaryota</taxon>
        <taxon>Fungi</taxon>
        <taxon>Dikarya</taxon>
        <taxon>Basidiomycota</taxon>
        <taxon>Agaricomycotina</taxon>
        <taxon>Agaricomycetes</taxon>
        <taxon>Agaricomycetidae</taxon>
        <taxon>Agaricales</taxon>
        <taxon>Fistulinaceae</taxon>
        <taxon>Fistulina</taxon>
    </lineage>
</organism>
<dbReference type="EMBL" id="KN881617">
    <property type="protein sequence ID" value="KIY53440.1"/>
    <property type="molecule type" value="Genomic_DNA"/>
</dbReference>